<dbReference type="EC" id="2.7.7.7" evidence="1"/>
<evidence type="ECO:0000256" key="4">
    <source>
        <dbReference type="ARBA" id="ARBA00022932"/>
    </source>
</evidence>
<gene>
    <name evidence="8" type="primary">pol</name>
</gene>
<evidence type="ECO:0000256" key="3">
    <source>
        <dbReference type="ARBA" id="ARBA00022695"/>
    </source>
</evidence>
<dbReference type="Gene3D" id="3.90.1600.10">
    <property type="entry name" value="Palm domain of DNA polymerase"/>
    <property type="match status" value="1"/>
</dbReference>
<comment type="catalytic activity">
    <reaction evidence="6">
        <text>DNA(n) + a 2'-deoxyribonucleoside 5'-triphosphate = DNA(n+1) + diphosphate</text>
        <dbReference type="Rhea" id="RHEA:22508"/>
        <dbReference type="Rhea" id="RHEA-COMP:17339"/>
        <dbReference type="Rhea" id="RHEA-COMP:17340"/>
        <dbReference type="ChEBI" id="CHEBI:33019"/>
        <dbReference type="ChEBI" id="CHEBI:61560"/>
        <dbReference type="ChEBI" id="CHEBI:173112"/>
        <dbReference type="EC" id="2.7.7.7"/>
    </reaction>
</comment>
<evidence type="ECO:0000256" key="1">
    <source>
        <dbReference type="ARBA" id="ARBA00012417"/>
    </source>
</evidence>
<feature type="non-terminal residue" evidence="8">
    <location>
        <position position="59"/>
    </location>
</feature>
<keyword evidence="3 8" id="KW-0548">Nucleotidyltransferase</keyword>
<dbReference type="EMBL" id="DQ465025">
    <property type="protein sequence ID" value="ABE76500.1"/>
    <property type="molecule type" value="Genomic_DNA"/>
</dbReference>
<dbReference type="GO" id="GO:0006261">
    <property type="term" value="P:DNA-templated DNA replication"/>
    <property type="evidence" value="ECO:0007669"/>
    <property type="project" value="TreeGrafter"/>
</dbReference>
<accession>A4K899</accession>
<keyword evidence="5" id="KW-0238">DNA-binding</keyword>
<dbReference type="InterPro" id="IPR043502">
    <property type="entry name" value="DNA/RNA_pol_sf"/>
</dbReference>
<dbReference type="GO" id="GO:0000166">
    <property type="term" value="F:nucleotide binding"/>
    <property type="evidence" value="ECO:0007669"/>
    <property type="project" value="InterPro"/>
</dbReference>
<evidence type="ECO:0000313" key="8">
    <source>
        <dbReference type="EMBL" id="ABE76500.1"/>
    </source>
</evidence>
<dbReference type="InterPro" id="IPR006134">
    <property type="entry name" value="DNA-dir_DNA_pol_B_multi_dom"/>
</dbReference>
<reference evidence="8" key="2">
    <citation type="submission" date="2006-03" db="EMBL/GenBank/DDBJ databases">
        <title>Diagnosis of Panulirus argus virus 1 (PaV1) in the Caribbean spiny lobster using fluorescence in situ hybridization.</title>
        <authorList>
            <person name="Li C."/>
            <person name="Shields J.D."/>
            <person name="Small H.J."/>
            <person name="Reece K.S."/>
            <person name="Hartwig C.L."/>
            <person name="Cooper R.A."/>
            <person name="Ratzlaff R.E."/>
        </authorList>
    </citation>
    <scope>NUCLEOTIDE SEQUENCE</scope>
    <source>
        <strain evidence="8">5421</strain>
    </source>
</reference>
<sequence length="59" mass="6217">CNSVYGFTGVTKKAIGFEPVAASITAVGRQSVLKAKKHLDALLARKRAGHVIYGDTDSV</sequence>
<dbReference type="PANTHER" id="PTHR10322">
    <property type="entry name" value="DNA POLYMERASE CATALYTIC SUBUNIT"/>
    <property type="match status" value="1"/>
</dbReference>
<dbReference type="Pfam" id="PF00136">
    <property type="entry name" value="DNA_pol_B"/>
    <property type="match status" value="1"/>
</dbReference>
<dbReference type="GO" id="GO:0003677">
    <property type="term" value="F:DNA binding"/>
    <property type="evidence" value="ECO:0007669"/>
    <property type="project" value="UniProtKB-KW"/>
</dbReference>
<dbReference type="InterPro" id="IPR023211">
    <property type="entry name" value="DNA_pol_palm_dom_sf"/>
</dbReference>
<dbReference type="InterPro" id="IPR050240">
    <property type="entry name" value="DNA_pol_type-B"/>
</dbReference>
<proteinExistence type="predicted"/>
<dbReference type="PANTHER" id="PTHR10322:SF23">
    <property type="entry name" value="DNA POLYMERASE DELTA CATALYTIC SUBUNIT"/>
    <property type="match status" value="1"/>
</dbReference>
<keyword evidence="2 8" id="KW-0808">Transferase</keyword>
<evidence type="ECO:0000256" key="5">
    <source>
        <dbReference type="ARBA" id="ARBA00023125"/>
    </source>
</evidence>
<feature type="domain" description="DNA-directed DNA polymerase family B multifunctional" evidence="7">
    <location>
        <begin position="1"/>
        <end position="59"/>
    </location>
</feature>
<keyword evidence="4 8" id="KW-0239">DNA-directed DNA polymerase</keyword>
<feature type="non-terminal residue" evidence="8">
    <location>
        <position position="1"/>
    </location>
</feature>
<dbReference type="SUPFAM" id="SSF56672">
    <property type="entry name" value="DNA/RNA polymerases"/>
    <property type="match status" value="1"/>
</dbReference>
<evidence type="ECO:0000259" key="7">
    <source>
        <dbReference type="Pfam" id="PF00136"/>
    </source>
</evidence>
<reference evidence="8" key="1">
    <citation type="journal article" date="2004" name="Dis. Aquat. Organ.">
        <title>A new pathogenic virus in the Caribbean spiny lobster Panulirus argus from the Florida Keys.</title>
        <authorList>
            <person name="Shields J.D."/>
            <person name="Behringer D.C. Jr"/>
        </authorList>
    </citation>
    <scope>NUCLEOTIDE SEQUENCE</scope>
    <source>
        <strain evidence="8">5421</strain>
    </source>
</reference>
<organism evidence="8">
    <name type="scientific">Panulirus argus virus 1</name>
    <dbReference type="NCBI Taxonomy" id="380624"/>
    <lineage>
        <taxon>Viruses</taxon>
    </lineage>
</organism>
<protein>
    <recommendedName>
        <fullName evidence="1">DNA-directed DNA polymerase</fullName>
        <ecNumber evidence="1">2.7.7.7</ecNumber>
    </recommendedName>
</protein>
<dbReference type="GO" id="GO:0003887">
    <property type="term" value="F:DNA-directed DNA polymerase activity"/>
    <property type="evidence" value="ECO:0007669"/>
    <property type="project" value="UniProtKB-KW"/>
</dbReference>
<name>A4K899_9VIRU</name>
<dbReference type="Gene3D" id="1.10.287.690">
    <property type="entry name" value="Helix hairpin bin"/>
    <property type="match status" value="1"/>
</dbReference>
<evidence type="ECO:0000256" key="2">
    <source>
        <dbReference type="ARBA" id="ARBA00022679"/>
    </source>
</evidence>
<evidence type="ECO:0000256" key="6">
    <source>
        <dbReference type="ARBA" id="ARBA00049244"/>
    </source>
</evidence>